<gene>
    <name evidence="1" type="ORF">IZO911_LOCUS10327</name>
    <name evidence="2" type="ORF">JYZ213_LOCUS13086</name>
    <name evidence="5" type="ORF">KXQ929_LOCUS31403</name>
    <name evidence="4" type="ORF">OKA104_LOCUS7095</name>
    <name evidence="3" type="ORF">VCS650_LOCUS12171</name>
</gene>
<dbReference type="OrthoDB" id="10537885at2759"/>
<dbReference type="Proteomes" id="UP000663891">
    <property type="component" value="Unassembled WGS sequence"/>
</dbReference>
<dbReference type="EMBL" id="CAJNON010000093">
    <property type="protein sequence ID" value="CAF0952919.1"/>
    <property type="molecule type" value="Genomic_DNA"/>
</dbReference>
<dbReference type="EMBL" id="CAJOBB010003594">
    <property type="protein sequence ID" value="CAF4048942.1"/>
    <property type="molecule type" value="Genomic_DNA"/>
</dbReference>
<dbReference type="EMBL" id="CAJNOE010000074">
    <property type="protein sequence ID" value="CAF0864724.1"/>
    <property type="molecule type" value="Genomic_DNA"/>
</dbReference>
<evidence type="ECO:0000313" key="4">
    <source>
        <dbReference type="EMBL" id="CAF3610483.1"/>
    </source>
</evidence>
<sequence length="67" mass="8077">MQPTNLQAEFKLFWNKQNQHQSLINYYAVAGELKEYPSKQLTMDDFNIDLDPDLYHTNNKEKYHREA</sequence>
<evidence type="ECO:0000313" key="1">
    <source>
        <dbReference type="EMBL" id="CAF0864724.1"/>
    </source>
</evidence>
<dbReference type="EMBL" id="CAJNOG010000104">
    <property type="protein sequence ID" value="CAF0947294.1"/>
    <property type="molecule type" value="Genomic_DNA"/>
</dbReference>
<evidence type="ECO:0000313" key="3">
    <source>
        <dbReference type="EMBL" id="CAF0952919.1"/>
    </source>
</evidence>
<organism evidence="4 6">
    <name type="scientific">Adineta steineri</name>
    <dbReference type="NCBI Taxonomy" id="433720"/>
    <lineage>
        <taxon>Eukaryota</taxon>
        <taxon>Metazoa</taxon>
        <taxon>Spiralia</taxon>
        <taxon>Gnathifera</taxon>
        <taxon>Rotifera</taxon>
        <taxon>Eurotatoria</taxon>
        <taxon>Bdelloidea</taxon>
        <taxon>Adinetida</taxon>
        <taxon>Adinetidae</taxon>
        <taxon>Adineta</taxon>
    </lineage>
</organism>
<dbReference type="EMBL" id="CAJOAY010000268">
    <property type="protein sequence ID" value="CAF3610483.1"/>
    <property type="molecule type" value="Genomic_DNA"/>
</dbReference>
<dbReference type="Proteomes" id="UP000663845">
    <property type="component" value="Unassembled WGS sequence"/>
</dbReference>
<evidence type="ECO:0000313" key="2">
    <source>
        <dbReference type="EMBL" id="CAF0947294.1"/>
    </source>
</evidence>
<name>A0A818NUS7_9BILA</name>
<evidence type="ECO:0000313" key="5">
    <source>
        <dbReference type="EMBL" id="CAF4048942.1"/>
    </source>
</evidence>
<evidence type="ECO:0000313" key="6">
    <source>
        <dbReference type="Proteomes" id="UP000663881"/>
    </source>
</evidence>
<reference evidence="4" key="1">
    <citation type="submission" date="2021-02" db="EMBL/GenBank/DDBJ databases">
        <authorList>
            <person name="Nowell W R."/>
        </authorList>
    </citation>
    <scope>NUCLEOTIDE SEQUENCE</scope>
</reference>
<dbReference type="Proteomes" id="UP000663881">
    <property type="component" value="Unassembled WGS sequence"/>
</dbReference>
<proteinExistence type="predicted"/>
<comment type="caution">
    <text evidence="4">The sequence shown here is derived from an EMBL/GenBank/DDBJ whole genome shotgun (WGS) entry which is preliminary data.</text>
</comment>
<dbReference type="Proteomes" id="UP000663860">
    <property type="component" value="Unassembled WGS sequence"/>
</dbReference>
<dbReference type="AlphaFoldDB" id="A0A818NUS7"/>
<accession>A0A818NUS7</accession>
<protein>
    <submittedName>
        <fullName evidence="4">Uncharacterized protein</fullName>
    </submittedName>
</protein>
<dbReference type="Proteomes" id="UP000663868">
    <property type="component" value="Unassembled WGS sequence"/>
</dbReference>